<sequence>MKRISCIPAIILFFLLSAFICRGQQVSRPNIIFIYIDDMGYADLSCYGNTEMQTPNIDRLAKEGIKFTDFYVSSPVCSPSRAGAITGQYPGRNKLYGYIDSRWKNQQREMADWLDPDAPVIARTMKKAGYATAHIGKWHLGGGRDIGNAPLPGEYGYDKTLVAFEGLGNRVLIRGNDGLNAASAKLGNGHITWVDHDWQKTPLFVDTTIAFIREHAQEPFYVELWFNDVHDPFEPRPDLMKKFKKFANDKFKQQYFATLYEVDEQVGRLLDMLDKTGLAKNTIVVLASDNGPTDWPRYYRDDYYPPGSAGYFRGRKWSLYEGGIREPLLVRWPGHIGPGKVDSTTITCNIDLFPTLCRLADVPVPGDRLDGEDMSRAWAGRPQQRKEDLMWVYGFNDSFLKPANPRYRSPELAIREGQWKLLVNGNGTHLELYDLKNDIAESENVSAQHPDIAKRLSEKVIGWWKSMRSKP</sequence>
<evidence type="ECO:0000259" key="5">
    <source>
        <dbReference type="Pfam" id="PF00884"/>
    </source>
</evidence>
<proteinExistence type="inferred from homology"/>
<dbReference type="Gene3D" id="3.30.1120.10">
    <property type="match status" value="1"/>
</dbReference>
<name>A0ABP8FN53_9BACT</name>
<organism evidence="6 7">
    <name type="scientific">Compostibacter hankyongensis</name>
    <dbReference type="NCBI Taxonomy" id="1007089"/>
    <lineage>
        <taxon>Bacteria</taxon>
        <taxon>Pseudomonadati</taxon>
        <taxon>Bacteroidota</taxon>
        <taxon>Chitinophagia</taxon>
        <taxon>Chitinophagales</taxon>
        <taxon>Chitinophagaceae</taxon>
        <taxon>Compostibacter</taxon>
    </lineage>
</organism>
<protein>
    <submittedName>
        <fullName evidence="6">Sulfatase-like hydrolase/transferase</fullName>
    </submittedName>
</protein>
<dbReference type="EMBL" id="BAABFN010000002">
    <property type="protein sequence ID" value="GAA4307382.1"/>
    <property type="molecule type" value="Genomic_DNA"/>
</dbReference>
<evidence type="ECO:0000256" key="2">
    <source>
        <dbReference type="ARBA" id="ARBA00022723"/>
    </source>
</evidence>
<dbReference type="Pfam" id="PF00884">
    <property type="entry name" value="Sulfatase"/>
    <property type="match status" value="1"/>
</dbReference>
<dbReference type="InterPro" id="IPR050738">
    <property type="entry name" value="Sulfatase"/>
</dbReference>
<dbReference type="Gene3D" id="3.40.720.10">
    <property type="entry name" value="Alkaline Phosphatase, subunit A"/>
    <property type="match status" value="1"/>
</dbReference>
<keyword evidence="2" id="KW-0479">Metal-binding</keyword>
<dbReference type="InterPro" id="IPR024607">
    <property type="entry name" value="Sulfatase_CS"/>
</dbReference>
<dbReference type="SUPFAM" id="SSF53649">
    <property type="entry name" value="Alkaline phosphatase-like"/>
    <property type="match status" value="1"/>
</dbReference>
<accession>A0ABP8FN53</accession>
<reference evidence="7" key="1">
    <citation type="journal article" date="2019" name="Int. J. Syst. Evol. Microbiol.">
        <title>The Global Catalogue of Microorganisms (GCM) 10K type strain sequencing project: providing services to taxonomists for standard genome sequencing and annotation.</title>
        <authorList>
            <consortium name="The Broad Institute Genomics Platform"/>
            <consortium name="The Broad Institute Genome Sequencing Center for Infectious Disease"/>
            <person name="Wu L."/>
            <person name="Ma J."/>
        </authorList>
    </citation>
    <scope>NUCLEOTIDE SEQUENCE [LARGE SCALE GENOMIC DNA]</scope>
    <source>
        <strain evidence="7">JCM 17664</strain>
    </source>
</reference>
<dbReference type="Proteomes" id="UP001501207">
    <property type="component" value="Unassembled WGS sequence"/>
</dbReference>
<keyword evidence="7" id="KW-1185">Reference proteome</keyword>
<comment type="similarity">
    <text evidence="1">Belongs to the sulfatase family.</text>
</comment>
<dbReference type="PROSITE" id="PS00149">
    <property type="entry name" value="SULFATASE_2"/>
    <property type="match status" value="1"/>
</dbReference>
<keyword evidence="3" id="KW-0378">Hydrolase</keyword>
<evidence type="ECO:0000256" key="1">
    <source>
        <dbReference type="ARBA" id="ARBA00008779"/>
    </source>
</evidence>
<feature type="domain" description="Sulfatase N-terminal" evidence="5">
    <location>
        <begin position="29"/>
        <end position="362"/>
    </location>
</feature>
<dbReference type="PANTHER" id="PTHR42693">
    <property type="entry name" value="ARYLSULFATASE FAMILY MEMBER"/>
    <property type="match status" value="1"/>
</dbReference>
<dbReference type="InterPro" id="IPR017850">
    <property type="entry name" value="Alkaline_phosphatase_core_sf"/>
</dbReference>
<comment type="caution">
    <text evidence="6">The sequence shown here is derived from an EMBL/GenBank/DDBJ whole genome shotgun (WGS) entry which is preliminary data.</text>
</comment>
<evidence type="ECO:0000256" key="4">
    <source>
        <dbReference type="ARBA" id="ARBA00022837"/>
    </source>
</evidence>
<keyword evidence="4" id="KW-0106">Calcium</keyword>
<evidence type="ECO:0000313" key="6">
    <source>
        <dbReference type="EMBL" id="GAA4307382.1"/>
    </source>
</evidence>
<dbReference type="InterPro" id="IPR000917">
    <property type="entry name" value="Sulfatase_N"/>
</dbReference>
<gene>
    <name evidence="6" type="ORF">GCM10023143_13880</name>
</gene>
<dbReference type="PANTHER" id="PTHR42693:SF33">
    <property type="entry name" value="ARYLSULFATASE"/>
    <property type="match status" value="1"/>
</dbReference>
<dbReference type="RefSeq" id="WP_344977580.1">
    <property type="nucleotide sequence ID" value="NZ_BAABFN010000002.1"/>
</dbReference>
<evidence type="ECO:0000313" key="7">
    <source>
        <dbReference type="Proteomes" id="UP001501207"/>
    </source>
</evidence>
<evidence type="ECO:0000256" key="3">
    <source>
        <dbReference type="ARBA" id="ARBA00022801"/>
    </source>
</evidence>